<dbReference type="EMBL" id="AP009256">
    <property type="protein sequence ID" value="BAF40275.1"/>
    <property type="molecule type" value="Genomic_DNA"/>
</dbReference>
<feature type="region of interest" description="Disordered" evidence="1">
    <location>
        <begin position="1"/>
        <end position="65"/>
    </location>
</feature>
<dbReference type="Proteomes" id="UP000008702">
    <property type="component" value="Chromosome"/>
</dbReference>
<proteinExistence type="predicted"/>
<name>A1A3J2_BIFAA</name>
<feature type="compositionally biased region" description="Basic residues" evidence="1">
    <location>
        <begin position="43"/>
        <end position="52"/>
    </location>
</feature>
<keyword evidence="3" id="KW-1185">Reference proteome</keyword>
<organism evidence="2 3">
    <name type="scientific">Bifidobacterium adolescentis (strain ATCC 15703 / DSM 20083 / NCTC 11814 / E194a)</name>
    <dbReference type="NCBI Taxonomy" id="367928"/>
    <lineage>
        <taxon>Bacteria</taxon>
        <taxon>Bacillati</taxon>
        <taxon>Actinomycetota</taxon>
        <taxon>Actinomycetes</taxon>
        <taxon>Bifidobacteriales</taxon>
        <taxon>Bifidobacteriaceae</taxon>
        <taxon>Bifidobacterium</taxon>
    </lineage>
</organism>
<sequence length="129" mass="14287">MQNNVMTKARGGGAAADVPLPWRGCDASRDGRGERSEPDEHARSRRARRRAVRGGSRTGFHHLRSGQLRHQSHVWICKRPPSIMVMLAVHVPLNILSHRIWLIYGRFGRLGFTAGSLGQNVHPALAAIS</sequence>
<evidence type="ECO:0000256" key="1">
    <source>
        <dbReference type="SAM" id="MobiDB-lite"/>
    </source>
</evidence>
<reference evidence="2 3" key="1">
    <citation type="submission" date="2006-12" db="EMBL/GenBank/DDBJ databases">
        <title>Bifidobacterium adolescentis complete genome sequence.</title>
        <authorList>
            <person name="Suzuki T."/>
            <person name="Tsuda Y."/>
            <person name="Kanou N."/>
            <person name="Inoue T."/>
            <person name="Kumazaki K."/>
            <person name="Nagano S."/>
            <person name="Hirai S."/>
            <person name="Tanaka K."/>
            <person name="Watanabe K."/>
        </authorList>
    </citation>
    <scope>NUCLEOTIDE SEQUENCE [LARGE SCALE GENOMIC DNA]</scope>
    <source>
        <strain evidence="3">ATCC 15703 / DSM 20083 / NCTC 11814 / E194a</strain>
    </source>
</reference>
<gene>
    <name evidence="2" type="primary">accD3</name>
    <name evidence="2" type="ordered locus">BAD_1494</name>
</gene>
<protein>
    <submittedName>
        <fullName evidence="2">Acetyl CoA carboxylase beta subunit</fullName>
    </submittedName>
</protein>
<evidence type="ECO:0000313" key="3">
    <source>
        <dbReference type="Proteomes" id="UP000008702"/>
    </source>
</evidence>
<dbReference type="AlphaFoldDB" id="A1A3J2"/>
<accession>A1A3J2</accession>
<dbReference type="KEGG" id="bad:BAD_1494"/>
<dbReference type="HOGENOM" id="CLU_1944522_0_0_11"/>
<evidence type="ECO:0000313" key="2">
    <source>
        <dbReference type="EMBL" id="BAF40275.1"/>
    </source>
</evidence>
<feature type="compositionally biased region" description="Basic and acidic residues" evidence="1">
    <location>
        <begin position="26"/>
        <end position="42"/>
    </location>
</feature>